<feature type="compositionally biased region" description="Pro residues" evidence="7">
    <location>
        <begin position="970"/>
        <end position="982"/>
    </location>
</feature>
<dbReference type="EC" id="1.-.-.-" evidence="6"/>
<evidence type="ECO:0000256" key="1">
    <source>
        <dbReference type="ARBA" id="ARBA00009183"/>
    </source>
</evidence>
<feature type="region of interest" description="Disordered" evidence="7">
    <location>
        <begin position="1190"/>
        <end position="1249"/>
    </location>
</feature>
<dbReference type="GO" id="GO:0103075">
    <property type="term" value="F:indole-3-pyruvate monooxygenase activity"/>
    <property type="evidence" value="ECO:0007669"/>
    <property type="project" value="UniProtKB-EC"/>
</dbReference>
<evidence type="ECO:0000313" key="8">
    <source>
        <dbReference type="EMBL" id="KXZ45523.1"/>
    </source>
</evidence>
<evidence type="ECO:0000256" key="3">
    <source>
        <dbReference type="ARBA" id="ARBA00022827"/>
    </source>
</evidence>
<dbReference type="SUPFAM" id="SSF51905">
    <property type="entry name" value="FAD/NAD(P)-binding domain"/>
    <property type="match status" value="1"/>
</dbReference>
<comment type="caution">
    <text evidence="8">The sequence shown here is derived from an EMBL/GenBank/DDBJ whole genome shotgun (WGS) entry which is preliminary data.</text>
</comment>
<dbReference type="Proteomes" id="UP000075714">
    <property type="component" value="Unassembled WGS sequence"/>
</dbReference>
<comment type="catalytic activity">
    <reaction evidence="5">
        <text>indole-3-pyruvate + NADPH + O2 + H(+) = (indol-3-yl)acetate + CO2 + NADP(+) + H2O</text>
        <dbReference type="Rhea" id="RHEA:34331"/>
        <dbReference type="ChEBI" id="CHEBI:15377"/>
        <dbReference type="ChEBI" id="CHEBI:15378"/>
        <dbReference type="ChEBI" id="CHEBI:15379"/>
        <dbReference type="ChEBI" id="CHEBI:16526"/>
        <dbReference type="ChEBI" id="CHEBI:17640"/>
        <dbReference type="ChEBI" id="CHEBI:30854"/>
        <dbReference type="ChEBI" id="CHEBI:57783"/>
        <dbReference type="ChEBI" id="CHEBI:58349"/>
        <dbReference type="EC" id="1.14.13.168"/>
    </reaction>
</comment>
<keyword evidence="6" id="KW-0503">Monooxygenase</keyword>
<feature type="compositionally biased region" description="Pro residues" evidence="7">
    <location>
        <begin position="801"/>
        <end position="811"/>
    </location>
</feature>
<feature type="region of interest" description="Disordered" evidence="7">
    <location>
        <begin position="232"/>
        <end position="266"/>
    </location>
</feature>
<dbReference type="GO" id="GO:0050660">
    <property type="term" value="F:flavin adenine dinucleotide binding"/>
    <property type="evidence" value="ECO:0007669"/>
    <property type="project" value="InterPro"/>
</dbReference>
<reference evidence="9" key="1">
    <citation type="journal article" date="2016" name="Nat. Commun.">
        <title>The Gonium pectorale genome demonstrates co-option of cell cycle regulation during the evolution of multicellularity.</title>
        <authorList>
            <person name="Hanschen E.R."/>
            <person name="Marriage T.N."/>
            <person name="Ferris P.J."/>
            <person name="Hamaji T."/>
            <person name="Toyoda A."/>
            <person name="Fujiyama A."/>
            <person name="Neme R."/>
            <person name="Noguchi H."/>
            <person name="Minakuchi Y."/>
            <person name="Suzuki M."/>
            <person name="Kawai-Toyooka H."/>
            <person name="Smith D.R."/>
            <person name="Sparks H."/>
            <person name="Anderson J."/>
            <person name="Bakaric R."/>
            <person name="Luria V."/>
            <person name="Karger A."/>
            <person name="Kirschner M.W."/>
            <person name="Durand P.M."/>
            <person name="Michod R.E."/>
            <person name="Nozaki H."/>
            <person name="Olson B.J."/>
        </authorList>
    </citation>
    <scope>NUCLEOTIDE SEQUENCE [LARGE SCALE GENOMIC DNA]</scope>
    <source>
        <strain evidence="9">NIES-2863</strain>
    </source>
</reference>
<feature type="region of interest" description="Disordered" evidence="7">
    <location>
        <begin position="87"/>
        <end position="188"/>
    </location>
</feature>
<feature type="region of interest" description="Disordered" evidence="7">
    <location>
        <begin position="1074"/>
        <end position="1104"/>
    </location>
</feature>
<organism evidence="8 9">
    <name type="scientific">Gonium pectorale</name>
    <name type="common">Green alga</name>
    <dbReference type="NCBI Taxonomy" id="33097"/>
    <lineage>
        <taxon>Eukaryota</taxon>
        <taxon>Viridiplantae</taxon>
        <taxon>Chlorophyta</taxon>
        <taxon>core chlorophytes</taxon>
        <taxon>Chlorophyceae</taxon>
        <taxon>CS clade</taxon>
        <taxon>Chlamydomonadales</taxon>
        <taxon>Volvocaceae</taxon>
        <taxon>Gonium</taxon>
    </lineage>
</organism>
<dbReference type="GO" id="GO:0004499">
    <property type="term" value="F:N,N-dimethylaniline monooxygenase activity"/>
    <property type="evidence" value="ECO:0007669"/>
    <property type="project" value="InterPro"/>
</dbReference>
<keyword evidence="3 6" id="KW-0274">FAD</keyword>
<feature type="compositionally biased region" description="Low complexity" evidence="7">
    <location>
        <begin position="1231"/>
        <end position="1240"/>
    </location>
</feature>
<dbReference type="EMBL" id="LSYV01000054">
    <property type="protein sequence ID" value="KXZ45523.1"/>
    <property type="molecule type" value="Genomic_DNA"/>
</dbReference>
<feature type="region of interest" description="Disordered" evidence="7">
    <location>
        <begin position="774"/>
        <end position="824"/>
    </location>
</feature>
<feature type="compositionally biased region" description="Low complexity" evidence="7">
    <location>
        <begin position="1368"/>
        <end position="1393"/>
    </location>
</feature>
<feature type="region of interest" description="Disordered" evidence="7">
    <location>
        <begin position="1347"/>
        <end position="1405"/>
    </location>
</feature>
<accession>A0A150G6X5</accession>
<feature type="compositionally biased region" description="Gly residues" evidence="7">
    <location>
        <begin position="1049"/>
        <end position="1058"/>
    </location>
</feature>
<keyword evidence="4 6" id="KW-0560">Oxidoreductase</keyword>
<dbReference type="InterPro" id="IPR036188">
    <property type="entry name" value="FAD/NAD-bd_sf"/>
</dbReference>
<evidence type="ECO:0000256" key="7">
    <source>
        <dbReference type="SAM" id="MobiDB-lite"/>
    </source>
</evidence>
<gene>
    <name evidence="8" type="ORF">GPECTOR_53g109</name>
</gene>
<feature type="region of interest" description="Disordered" evidence="7">
    <location>
        <begin position="960"/>
        <end position="1028"/>
    </location>
</feature>
<feature type="compositionally biased region" description="Gly residues" evidence="7">
    <location>
        <begin position="142"/>
        <end position="164"/>
    </location>
</feature>
<dbReference type="PANTHER" id="PTHR43539">
    <property type="entry name" value="FLAVIN-BINDING MONOOXYGENASE-LIKE PROTEIN (AFU_ORTHOLOGUE AFUA_4G09220)"/>
    <property type="match status" value="1"/>
</dbReference>
<protein>
    <recommendedName>
        <fullName evidence="6">Flavin-containing monooxygenase</fullName>
        <ecNumber evidence="6">1.-.-.-</ecNumber>
    </recommendedName>
</protein>
<dbReference type="InterPro" id="IPR020946">
    <property type="entry name" value="Flavin_mOase-like"/>
</dbReference>
<dbReference type="Pfam" id="PF00743">
    <property type="entry name" value="FMO-like"/>
    <property type="match status" value="2"/>
</dbReference>
<evidence type="ECO:0000256" key="4">
    <source>
        <dbReference type="ARBA" id="ARBA00023002"/>
    </source>
</evidence>
<dbReference type="GO" id="GO:0050661">
    <property type="term" value="F:NADP binding"/>
    <property type="evidence" value="ECO:0007669"/>
    <property type="project" value="InterPro"/>
</dbReference>
<dbReference type="InterPro" id="IPR050982">
    <property type="entry name" value="Auxin_biosynth/cation_transpt"/>
</dbReference>
<feature type="compositionally biased region" description="Gly residues" evidence="7">
    <location>
        <begin position="1348"/>
        <end position="1367"/>
    </location>
</feature>
<evidence type="ECO:0000313" key="9">
    <source>
        <dbReference type="Proteomes" id="UP000075714"/>
    </source>
</evidence>
<keyword evidence="2 6" id="KW-0285">Flavoprotein</keyword>
<feature type="compositionally biased region" description="Polar residues" evidence="7">
    <location>
        <begin position="232"/>
        <end position="248"/>
    </location>
</feature>
<name>A0A150G6X5_GONPE</name>
<evidence type="ECO:0000256" key="5">
    <source>
        <dbReference type="ARBA" id="ARBA00047707"/>
    </source>
</evidence>
<dbReference type="PANTHER" id="PTHR43539:SF78">
    <property type="entry name" value="FLAVIN-CONTAINING MONOOXYGENASE"/>
    <property type="match status" value="1"/>
</dbReference>
<feature type="region of interest" description="Disordered" evidence="7">
    <location>
        <begin position="1049"/>
        <end position="1068"/>
    </location>
</feature>
<proteinExistence type="inferred from homology"/>
<dbReference type="STRING" id="33097.A0A150G6X5"/>
<comment type="similarity">
    <text evidence="1 6">Belongs to the FMO family.</text>
</comment>
<evidence type="ECO:0000256" key="2">
    <source>
        <dbReference type="ARBA" id="ARBA00022630"/>
    </source>
</evidence>
<comment type="cofactor">
    <cofactor evidence="6">
        <name>FAD</name>
        <dbReference type="ChEBI" id="CHEBI:57692"/>
    </cofactor>
</comment>
<dbReference type="Gene3D" id="3.50.50.60">
    <property type="entry name" value="FAD/NAD(P)-binding domain"/>
    <property type="match status" value="4"/>
</dbReference>
<feature type="compositionally biased region" description="Low complexity" evidence="7">
    <location>
        <begin position="774"/>
        <end position="786"/>
    </location>
</feature>
<dbReference type="OrthoDB" id="66881at2759"/>
<keyword evidence="9" id="KW-1185">Reference proteome</keyword>
<evidence type="ECO:0000256" key="6">
    <source>
        <dbReference type="RuleBase" id="RU361177"/>
    </source>
</evidence>
<feature type="compositionally biased region" description="Low complexity" evidence="7">
    <location>
        <begin position="102"/>
        <end position="128"/>
    </location>
</feature>
<sequence length="1405" mass="141545">MCYVHYVLPQVVVLEQSEDVGGVWIRNYQGFGLQVPWELYQFPEFPYPRKAELGEYPAGDAVGEYVRAYARHFELYRHILFSCRLPPSQPQAQAQDSRGITPVQQQRQQQQQAPGAAATAHPAPAPSSRLRRLLRPSWGHNPGTGGAHNAGELTGGGGGAGEGGLLKRSHTSTGPGTGPGTGTGACASPSTCRCTGNTGCPSSCACSSPSATSSAFRVDGRVGSCCGGQAASPASAQPRLSSEASGSGPTRGPGGKAGRQLPPKLPGLLEECPEGWDAVYEDSSTGRQYTLHVSFVVLCTGLYASPFIPTIPGQELYRGLQVHSRDFTDASVAAGKRVLVVGAGKTAADIVTELTATRTAAAVTLLYRRPHWPLPRFVGPVSLKLLAYTRLLSIALLPAYYDAGPGGRFAAALLTPLRKAFWVRFMGRVNSALGVKKTLGVPDRPICQDIWYSGQVVDAARWPEVIHNPKVHALQGEVDYFTPVSAVLRDGTELQTDIVLYATGYSAHYGFLEPEAREALEVQHDGLYLYRHVLAPGLPGLAFVGAEVSTFNNILTAALQAEWLAAALGGVLALPPRAAMAADVAAQQSWRRATMPPHKLRGSAVMLYMQCYHDQLLRDMGAPTHRKRPTWRHPLAECLQPYTAQDYADLFDTSAAAAAATAAAAMAAAAAGCGDAPRAGVVGPEAEAEAEEEPVVVAGRMSSALAPDDAAAAAMVLSNAAGWSSGAGAAVATATATVLATAGASGSAAATATATATGSSPSHRVSHTTTLAAAFSSHSPSPSNAHVHPESRLQADGRSPQPRPAPSPSPDPGGHGLAAAAAASADPAPARGLALRVPGADAAVCGLASRSSGAQPLTPVQESANAPRPASPIAAAGWVQDNLPAAASQPGPAAALPMSGLAGGDVVAAAATAAAADAAAAAAAEDFEAMGEEEGEPDEQDTLYSLDALPPALQAFRGRTRALPSAPAAAPSPPTVRSPLPAPAGRSDRRAYSHTASGYAAIPAGGQPGPGVRAGRKSGGDSLPGSGCSRGNSAVLEAWGSSVVAGGGPAGGSGAGGAGRRDAGGEAARALGRGSLPAASSATGGPMRSMHSAGSDGLVMGRADSGIEGAGSGGVCDGSSGGARRRGPVKRGFSLATLLLLKRRGVNTDAYDVSSSRIEQSSPAVAALAYKVLPPRHVEEALAAAATAAAGGTPSPAQRKPANAGPGVGVGGRAPRGAAQQVPPRLGPQNSPAAASAPPSTADTSLFSDDAMLPGLPGCTVGAPLTAAAAAADRPGAVAFRAAAPSISASSGISYTPSCSTVAPPQLVLAAADAASAAYDNRTSYDAGSETSYTRALRAAADALTAGAAGGRGAPGGGGRVGRGYGGADSFTSPARSDSSSTSSGVSYVPSCSTVAPPFAQQRYE</sequence>